<organism evidence="1 2">
    <name type="scientific">Pseudomonas putida</name>
    <name type="common">Arthrobacter siderocapsulatus</name>
    <dbReference type="NCBI Taxonomy" id="303"/>
    <lineage>
        <taxon>Bacteria</taxon>
        <taxon>Pseudomonadati</taxon>
        <taxon>Pseudomonadota</taxon>
        <taxon>Gammaproteobacteria</taxon>
        <taxon>Pseudomonadales</taxon>
        <taxon>Pseudomonadaceae</taxon>
        <taxon>Pseudomonas</taxon>
    </lineage>
</organism>
<reference evidence="1" key="1">
    <citation type="submission" date="2020-12" db="EMBL/GenBank/DDBJ databases">
        <title>Enhanced detection system for hospital associated transmission using whole genome sequencing surveillance.</title>
        <authorList>
            <person name="Harrison L.H."/>
            <person name="Van Tyne D."/>
            <person name="Marsh J.W."/>
            <person name="Griffith M.P."/>
            <person name="Snyder D.J."/>
            <person name="Cooper V.S."/>
            <person name="Mustapha M."/>
        </authorList>
    </citation>
    <scope>NUCLEOTIDE SEQUENCE</scope>
    <source>
        <strain evidence="1">PSB00042</strain>
    </source>
</reference>
<dbReference type="RefSeq" id="WP_198747046.1">
    <property type="nucleotide sequence ID" value="NZ_JAEHTE010000004.1"/>
</dbReference>
<dbReference type="Proteomes" id="UP000637061">
    <property type="component" value="Unassembled WGS sequence"/>
</dbReference>
<gene>
    <name evidence="1" type="ORF">JEU22_06925</name>
</gene>
<comment type="caution">
    <text evidence="1">The sequence shown here is derived from an EMBL/GenBank/DDBJ whole genome shotgun (WGS) entry which is preliminary data.</text>
</comment>
<dbReference type="SUPFAM" id="SSF54427">
    <property type="entry name" value="NTF2-like"/>
    <property type="match status" value="1"/>
</dbReference>
<accession>A0A8I1EE81</accession>
<evidence type="ECO:0000313" key="1">
    <source>
        <dbReference type="EMBL" id="MBI6883639.1"/>
    </source>
</evidence>
<name>A0A8I1EE81_PSEPU</name>
<dbReference type="EMBL" id="JAEHTE010000004">
    <property type="protein sequence ID" value="MBI6883639.1"/>
    <property type="molecule type" value="Genomic_DNA"/>
</dbReference>
<protein>
    <submittedName>
        <fullName evidence="1">Uncharacterized protein</fullName>
    </submittedName>
</protein>
<sequence length="62" mass="6635">MTLSPNACAQHAFGAFNRPDPEALLAVVGDDCIHLDTMGLVVMDKAFFDSAVLLPLTEQRGC</sequence>
<dbReference type="InterPro" id="IPR032710">
    <property type="entry name" value="NTF2-like_dom_sf"/>
</dbReference>
<dbReference type="AlphaFoldDB" id="A0A8I1EE81"/>
<evidence type="ECO:0000313" key="2">
    <source>
        <dbReference type="Proteomes" id="UP000637061"/>
    </source>
</evidence>
<proteinExistence type="predicted"/>